<protein>
    <submittedName>
        <fullName evidence="2">Hydrolase</fullName>
    </submittedName>
</protein>
<proteinExistence type="predicted"/>
<dbReference type="Gene3D" id="3.40.50.850">
    <property type="entry name" value="Isochorismatase-like"/>
    <property type="match status" value="1"/>
</dbReference>
<dbReference type="PANTHER" id="PTHR14119">
    <property type="entry name" value="HYDROLASE"/>
    <property type="match status" value="1"/>
</dbReference>
<evidence type="ECO:0000259" key="1">
    <source>
        <dbReference type="Pfam" id="PF00857"/>
    </source>
</evidence>
<evidence type="ECO:0000313" key="3">
    <source>
        <dbReference type="Proteomes" id="UP000823900"/>
    </source>
</evidence>
<dbReference type="AlphaFoldDB" id="A0A9D2HHC8"/>
<dbReference type="InterPro" id="IPR000868">
    <property type="entry name" value="Isochorismatase-like_dom"/>
</dbReference>
<dbReference type="Proteomes" id="UP000823900">
    <property type="component" value="Unassembled WGS sequence"/>
</dbReference>
<comment type="caution">
    <text evidence="2">The sequence shown here is derived from an EMBL/GenBank/DDBJ whole genome shotgun (WGS) entry which is preliminary data.</text>
</comment>
<feature type="domain" description="Isochorismatase-like" evidence="1">
    <location>
        <begin position="10"/>
        <end position="151"/>
    </location>
</feature>
<sequence length="180" mass="19690">MRITPENTLAIAVDFQERLVPAMSGKDELIRNSSILLKGLAVLGVPVILTRQYPKGLGETVAEIKEAAPGQPEYDKLTFSCYDDEGIREAIRSSGRNQIILCGIEAHICVLQTALGLKEDGFDVLLVENCTGSRKQADKDAALRRAMAEGILPATYESVLFELTQIAGTPQFKEISRLIK</sequence>
<gene>
    <name evidence="2" type="ORF">IAA07_04680</name>
</gene>
<dbReference type="CDD" id="cd01012">
    <property type="entry name" value="YcaC_related"/>
    <property type="match status" value="1"/>
</dbReference>
<reference evidence="2" key="1">
    <citation type="journal article" date="2021" name="PeerJ">
        <title>Extensive microbial diversity within the chicken gut microbiome revealed by metagenomics and culture.</title>
        <authorList>
            <person name="Gilroy R."/>
            <person name="Ravi A."/>
            <person name="Getino M."/>
            <person name="Pursley I."/>
            <person name="Horton D.L."/>
            <person name="Alikhan N.F."/>
            <person name="Baker D."/>
            <person name="Gharbi K."/>
            <person name="Hall N."/>
            <person name="Watson M."/>
            <person name="Adriaenssens E.M."/>
            <person name="Foster-Nyarko E."/>
            <person name="Jarju S."/>
            <person name="Secka A."/>
            <person name="Antonio M."/>
            <person name="Oren A."/>
            <person name="Chaudhuri R.R."/>
            <person name="La Ragione R."/>
            <person name="Hildebrand F."/>
            <person name="Pallen M.J."/>
        </authorList>
    </citation>
    <scope>NUCLEOTIDE SEQUENCE</scope>
    <source>
        <strain evidence="2">CHK178-16964</strain>
    </source>
</reference>
<dbReference type="InterPro" id="IPR036380">
    <property type="entry name" value="Isochorismatase-like_sf"/>
</dbReference>
<dbReference type="InterPro" id="IPR050993">
    <property type="entry name" value="Isochorismatase_domain"/>
</dbReference>
<organism evidence="2 3">
    <name type="scientific">Candidatus Lachnoclostridium stercoravium</name>
    <dbReference type="NCBI Taxonomy" id="2838633"/>
    <lineage>
        <taxon>Bacteria</taxon>
        <taxon>Bacillati</taxon>
        <taxon>Bacillota</taxon>
        <taxon>Clostridia</taxon>
        <taxon>Lachnospirales</taxon>
        <taxon>Lachnospiraceae</taxon>
    </lineage>
</organism>
<reference evidence="2" key="2">
    <citation type="submission" date="2021-04" db="EMBL/GenBank/DDBJ databases">
        <authorList>
            <person name="Gilroy R."/>
        </authorList>
    </citation>
    <scope>NUCLEOTIDE SEQUENCE</scope>
    <source>
        <strain evidence="2">CHK178-16964</strain>
    </source>
</reference>
<evidence type="ECO:0000313" key="2">
    <source>
        <dbReference type="EMBL" id="HJA70862.1"/>
    </source>
</evidence>
<name>A0A9D2HHC8_9FIRM</name>
<dbReference type="Pfam" id="PF00857">
    <property type="entry name" value="Isochorismatase"/>
    <property type="match status" value="1"/>
</dbReference>
<dbReference type="PANTHER" id="PTHR14119:SF3">
    <property type="entry name" value="ISOCHORISMATASE DOMAIN-CONTAINING PROTEIN 2"/>
    <property type="match status" value="1"/>
</dbReference>
<dbReference type="SUPFAM" id="SSF52499">
    <property type="entry name" value="Isochorismatase-like hydrolases"/>
    <property type="match status" value="1"/>
</dbReference>
<accession>A0A9D2HHC8</accession>
<dbReference type="GO" id="GO:0016787">
    <property type="term" value="F:hydrolase activity"/>
    <property type="evidence" value="ECO:0007669"/>
    <property type="project" value="UniProtKB-KW"/>
</dbReference>
<dbReference type="EMBL" id="DWZA01000041">
    <property type="protein sequence ID" value="HJA70862.1"/>
    <property type="molecule type" value="Genomic_DNA"/>
</dbReference>
<keyword evidence="2" id="KW-0378">Hydrolase</keyword>